<evidence type="ECO:0000259" key="10">
    <source>
        <dbReference type="SMART" id="SM01192"/>
    </source>
</evidence>
<dbReference type="Pfam" id="PF00113">
    <property type="entry name" value="Enolase_C"/>
    <property type="match status" value="1"/>
</dbReference>
<feature type="compositionally biased region" description="Basic and acidic residues" evidence="9">
    <location>
        <begin position="179"/>
        <end position="194"/>
    </location>
</feature>
<comment type="pathway">
    <text evidence="1">Carbohydrate degradation; glycolysis; pyruvate from D-glyceraldehyde 3-phosphate: step 4/5.</text>
</comment>
<comment type="caution">
    <text evidence="12">The sequence shown here is derived from an EMBL/GenBank/DDBJ whole genome shotgun (WGS) entry which is preliminary data.</text>
</comment>
<proteinExistence type="inferred from homology"/>
<dbReference type="InterPro" id="IPR020811">
    <property type="entry name" value="Enolase_N"/>
</dbReference>
<evidence type="ECO:0000256" key="8">
    <source>
        <dbReference type="ARBA" id="ARBA00048333"/>
    </source>
</evidence>
<feature type="region of interest" description="Disordered" evidence="9">
    <location>
        <begin position="179"/>
        <end position="221"/>
    </location>
</feature>
<dbReference type="SUPFAM" id="SSF54826">
    <property type="entry name" value="Enolase N-terminal domain-like"/>
    <property type="match status" value="1"/>
</dbReference>
<evidence type="ECO:0000256" key="6">
    <source>
        <dbReference type="ARBA" id="ARBA00031125"/>
    </source>
</evidence>
<sequence>MSFKGISGCNSRVSKEDQEFYDLKHRAAEYYRANSVPQKIEGVLNQMFLEKPGDIYGYLANYFSQHSAKPVICRLEGKKLYDGNGHLSAQANVFCIIRNDEKWVCGATVPSYSERASGGSDPCEAVGESHAQRHALETALSWINQPISNMLQGLEPSDQATIDKMLSDFILDRFLESEEEKRKENEKKKEKKEEESLDNSPPEPLPPPPPPSQSKDKKGKKSIFCVEKQLPPEEPPVPVLPGCSALGAISLAVAKTAAVLQGLPLYQHIRALRTDQAVGDVHIPFPMVTVLSCGKTSPGKLNLLEEVIVIPAGAQRLTQKIALVLDLQKEVERILNVFSKTGPMVFPMTDAGALLVGFDRAEQPLDVLMEACSNLRLTPGKDLHFALHCSAHRLVDYSKGKYEVIVGTLKSPDELVEMYESLLSRYPAVCALIDPFRKEDTEQWDKLSCALTGQTCCLIADAGFGFCPRRYDNETLLPPGVTGVILKHVNETTISDLLHVTLEGKGASTILEQSGSEACDDYLADLAVGLGVKLVKLGSVRGGVRVARYNRMMELEEELARQGILGSNQLELPLFAARDSLATDSTETE</sequence>
<dbReference type="GO" id="GO:0004634">
    <property type="term" value="F:phosphopyruvate hydratase activity"/>
    <property type="evidence" value="ECO:0007669"/>
    <property type="project" value="UniProtKB-EC"/>
</dbReference>
<dbReference type="CDD" id="cd22974">
    <property type="entry name" value="DD_ENO4"/>
    <property type="match status" value="1"/>
</dbReference>
<accession>A0ABD1J887</accession>
<evidence type="ECO:0000256" key="1">
    <source>
        <dbReference type="ARBA" id="ARBA00005031"/>
    </source>
</evidence>
<comment type="catalytic activity">
    <reaction evidence="8">
        <text>(2R)-2-phosphoglycerate = phosphoenolpyruvate + H2O</text>
        <dbReference type="Rhea" id="RHEA:10164"/>
        <dbReference type="ChEBI" id="CHEBI:15377"/>
        <dbReference type="ChEBI" id="CHEBI:58289"/>
        <dbReference type="ChEBI" id="CHEBI:58702"/>
        <dbReference type="EC" id="4.2.1.11"/>
    </reaction>
</comment>
<dbReference type="AlphaFoldDB" id="A0ABD1J887"/>
<feature type="compositionally biased region" description="Pro residues" evidence="9">
    <location>
        <begin position="201"/>
        <end position="212"/>
    </location>
</feature>
<dbReference type="SUPFAM" id="SSF51604">
    <property type="entry name" value="Enolase C-terminal domain-like"/>
    <property type="match status" value="1"/>
</dbReference>
<gene>
    <name evidence="12" type="ORF">ACEWY4_021175</name>
</gene>
<dbReference type="Gene3D" id="3.30.390.10">
    <property type="entry name" value="Enolase-like, N-terminal domain"/>
    <property type="match status" value="1"/>
</dbReference>
<organism evidence="12 13">
    <name type="scientific">Coilia grayii</name>
    <name type="common">Gray's grenadier anchovy</name>
    <dbReference type="NCBI Taxonomy" id="363190"/>
    <lineage>
        <taxon>Eukaryota</taxon>
        <taxon>Metazoa</taxon>
        <taxon>Chordata</taxon>
        <taxon>Craniata</taxon>
        <taxon>Vertebrata</taxon>
        <taxon>Euteleostomi</taxon>
        <taxon>Actinopterygii</taxon>
        <taxon>Neopterygii</taxon>
        <taxon>Teleostei</taxon>
        <taxon>Clupei</taxon>
        <taxon>Clupeiformes</taxon>
        <taxon>Clupeoidei</taxon>
        <taxon>Engraulidae</taxon>
        <taxon>Coilinae</taxon>
        <taxon>Coilia</taxon>
    </lineage>
</organism>
<keyword evidence="5" id="KW-0456">Lyase</keyword>
<evidence type="ECO:0000256" key="2">
    <source>
        <dbReference type="ARBA" id="ARBA00009604"/>
    </source>
</evidence>
<evidence type="ECO:0000256" key="7">
    <source>
        <dbReference type="ARBA" id="ARBA00034855"/>
    </source>
</evidence>
<dbReference type="EC" id="4.2.1.11" evidence="3"/>
<dbReference type="PANTHER" id="PTHR11902:SF30">
    <property type="entry name" value="ENOLASE 4"/>
    <property type="match status" value="1"/>
</dbReference>
<dbReference type="InterPro" id="IPR047500">
    <property type="entry name" value="DD_ENO4"/>
</dbReference>
<feature type="domain" description="Enolase C-terminal TIM barrel" evidence="10">
    <location>
        <begin position="280"/>
        <end position="569"/>
    </location>
</feature>
<dbReference type="Proteomes" id="UP001591681">
    <property type="component" value="Unassembled WGS sequence"/>
</dbReference>
<dbReference type="PANTHER" id="PTHR11902">
    <property type="entry name" value="ENOLASE"/>
    <property type="match status" value="1"/>
</dbReference>
<evidence type="ECO:0000256" key="4">
    <source>
        <dbReference type="ARBA" id="ARBA00023152"/>
    </source>
</evidence>
<evidence type="ECO:0000259" key="11">
    <source>
        <dbReference type="SMART" id="SM01193"/>
    </source>
</evidence>
<keyword evidence="4" id="KW-0324">Glycolysis</keyword>
<dbReference type="InterPro" id="IPR020810">
    <property type="entry name" value="Enolase_C"/>
</dbReference>
<dbReference type="InterPro" id="IPR000941">
    <property type="entry name" value="Enolase"/>
</dbReference>
<evidence type="ECO:0000313" key="13">
    <source>
        <dbReference type="Proteomes" id="UP001591681"/>
    </source>
</evidence>
<evidence type="ECO:0000256" key="3">
    <source>
        <dbReference type="ARBA" id="ARBA00012058"/>
    </source>
</evidence>
<reference evidence="12 13" key="1">
    <citation type="submission" date="2024-09" db="EMBL/GenBank/DDBJ databases">
        <title>A chromosome-level genome assembly of Gray's grenadier anchovy, Coilia grayii.</title>
        <authorList>
            <person name="Fu Z."/>
        </authorList>
    </citation>
    <scope>NUCLEOTIDE SEQUENCE [LARGE SCALE GENOMIC DNA]</scope>
    <source>
        <strain evidence="12">G4</strain>
        <tissue evidence="12">Muscle</tissue>
    </source>
</reference>
<evidence type="ECO:0000256" key="9">
    <source>
        <dbReference type="SAM" id="MobiDB-lite"/>
    </source>
</evidence>
<dbReference type="GO" id="GO:0006096">
    <property type="term" value="P:glycolytic process"/>
    <property type="evidence" value="ECO:0007669"/>
    <property type="project" value="UniProtKB-KW"/>
</dbReference>
<dbReference type="Gene3D" id="3.20.20.120">
    <property type="entry name" value="Enolase-like C-terminal domain"/>
    <property type="match status" value="1"/>
</dbReference>
<dbReference type="PRINTS" id="PR00148">
    <property type="entry name" value="ENOLASE"/>
</dbReference>
<feature type="domain" description="Enolase N-terminal" evidence="11">
    <location>
        <begin position="72"/>
        <end position="269"/>
    </location>
</feature>
<dbReference type="SMART" id="SM01193">
    <property type="entry name" value="Enolase_N"/>
    <property type="match status" value="1"/>
</dbReference>
<protein>
    <recommendedName>
        <fullName evidence="7">Enolase 4</fullName>
        <ecNumber evidence="3">4.2.1.11</ecNumber>
    </recommendedName>
    <alternativeName>
        <fullName evidence="6">2-phospho-D-glycerate hydro-lyase</fullName>
    </alternativeName>
</protein>
<keyword evidence="13" id="KW-1185">Reference proteome</keyword>
<dbReference type="InterPro" id="IPR036849">
    <property type="entry name" value="Enolase-like_C_sf"/>
</dbReference>
<comment type="similarity">
    <text evidence="2">Belongs to the enolase family.</text>
</comment>
<dbReference type="EMBL" id="JBHFQA010000018">
    <property type="protein sequence ID" value="KAL2083402.1"/>
    <property type="molecule type" value="Genomic_DNA"/>
</dbReference>
<name>A0ABD1J887_9TELE</name>
<evidence type="ECO:0000313" key="12">
    <source>
        <dbReference type="EMBL" id="KAL2083402.1"/>
    </source>
</evidence>
<evidence type="ECO:0000256" key="5">
    <source>
        <dbReference type="ARBA" id="ARBA00023239"/>
    </source>
</evidence>
<dbReference type="InterPro" id="IPR029017">
    <property type="entry name" value="Enolase-like_N"/>
</dbReference>
<dbReference type="SMART" id="SM01192">
    <property type="entry name" value="Enolase_C"/>
    <property type="match status" value="1"/>
</dbReference>